<evidence type="ECO:0000313" key="2">
    <source>
        <dbReference type="Proteomes" id="UP000179840"/>
    </source>
</evidence>
<dbReference type="Proteomes" id="UP000179840">
    <property type="component" value="Unassembled WGS sequence"/>
</dbReference>
<organism evidence="1 2">
    <name type="scientific">Janthinobacterium lividum</name>
    <dbReference type="NCBI Taxonomy" id="29581"/>
    <lineage>
        <taxon>Bacteria</taxon>
        <taxon>Pseudomonadati</taxon>
        <taxon>Pseudomonadota</taxon>
        <taxon>Betaproteobacteria</taxon>
        <taxon>Burkholderiales</taxon>
        <taxon>Oxalobacteraceae</taxon>
        <taxon>Janthinobacterium</taxon>
    </lineage>
</organism>
<dbReference type="RefSeq" id="WP_071077121.1">
    <property type="nucleotide sequence ID" value="NZ_LFKP01000008.1"/>
</dbReference>
<protein>
    <recommendedName>
        <fullName evidence="3">RES domain-containing protein</fullName>
    </recommendedName>
</protein>
<sequence length="226" mass="25018">MTLELEETPIPPEMAARLPALASLRAELLSNIITHPADQPLVRAAWNAASIWPAKVERTYRFGPPAALAGPDGFPYHWVYIAEDTCTAAWEAQLCCNDVTRPGTFYVAHRAEQALIATLSFATPLNLLDLTGLAASRLGIYDQLRSPDHGWCQWLGWQLDQIIAQEKRQIHGFMYPSRRQPGKLAYAISSRQMATLGTSIACSHVQFGNTKAYARLLADHLRVAPP</sequence>
<dbReference type="AlphaFoldDB" id="A0A1S1U997"/>
<gene>
    <name evidence="1" type="ORF">AKG95_12015</name>
</gene>
<name>A0A1S1U997_9BURK</name>
<reference evidence="1 2" key="1">
    <citation type="submission" date="2015-06" db="EMBL/GenBank/DDBJ databases">
        <title>Draft genome sequencing of a biphenyl-degrading bacterium, Janthinobacterium lividum MEG1.</title>
        <authorList>
            <person name="Shimodaira J."/>
            <person name="Hatta T."/>
        </authorList>
    </citation>
    <scope>NUCLEOTIDE SEQUENCE [LARGE SCALE GENOMIC DNA]</scope>
    <source>
        <strain evidence="1 2">MEG1</strain>
    </source>
</reference>
<evidence type="ECO:0008006" key="3">
    <source>
        <dbReference type="Google" id="ProtNLM"/>
    </source>
</evidence>
<accession>A0A1S1U997</accession>
<comment type="caution">
    <text evidence="1">The sequence shown here is derived from an EMBL/GenBank/DDBJ whole genome shotgun (WGS) entry which is preliminary data.</text>
</comment>
<dbReference type="EMBL" id="LFKP01000008">
    <property type="protein sequence ID" value="OHV95673.1"/>
    <property type="molecule type" value="Genomic_DNA"/>
</dbReference>
<proteinExistence type="predicted"/>
<evidence type="ECO:0000313" key="1">
    <source>
        <dbReference type="EMBL" id="OHV95673.1"/>
    </source>
</evidence>